<accession>C0P6F1</accession>
<proteinExistence type="evidence at transcript level"/>
<organism evidence="2">
    <name type="scientific">Zea mays</name>
    <name type="common">Maize</name>
    <dbReference type="NCBI Taxonomy" id="4577"/>
    <lineage>
        <taxon>Eukaryota</taxon>
        <taxon>Viridiplantae</taxon>
        <taxon>Streptophyta</taxon>
        <taxon>Embryophyta</taxon>
        <taxon>Tracheophyta</taxon>
        <taxon>Spermatophyta</taxon>
        <taxon>Magnoliopsida</taxon>
        <taxon>Liliopsida</taxon>
        <taxon>Poales</taxon>
        <taxon>Poaceae</taxon>
        <taxon>PACMAD clade</taxon>
        <taxon>Panicoideae</taxon>
        <taxon>Andropogonodae</taxon>
        <taxon>Andropogoneae</taxon>
        <taxon>Tripsacinae</taxon>
        <taxon>Zea</taxon>
    </lineage>
</organism>
<feature type="region of interest" description="Disordered" evidence="1">
    <location>
        <begin position="1"/>
        <end position="48"/>
    </location>
</feature>
<reference evidence="2" key="2">
    <citation type="submission" date="2012-06" db="EMBL/GenBank/DDBJ databases">
        <authorList>
            <person name="Yu Y."/>
            <person name="Currie J."/>
            <person name="Lomeli R."/>
            <person name="Angelova A."/>
            <person name="Collura K."/>
            <person name="Wissotski M."/>
            <person name="Campos D."/>
            <person name="Kudrna D."/>
            <person name="Golser W."/>
            <person name="Ashely E."/>
            <person name="Descour A."/>
            <person name="Fernandes J."/>
            <person name="Soderlund C."/>
            <person name="Walbot V."/>
        </authorList>
    </citation>
    <scope>NUCLEOTIDE SEQUENCE</scope>
    <source>
        <strain evidence="2">B73</strain>
    </source>
</reference>
<evidence type="ECO:0000256" key="1">
    <source>
        <dbReference type="SAM" id="MobiDB-lite"/>
    </source>
</evidence>
<feature type="compositionally biased region" description="Basic and acidic residues" evidence="1">
    <location>
        <begin position="138"/>
        <end position="161"/>
    </location>
</feature>
<protein>
    <submittedName>
        <fullName evidence="2">Uncharacterized protein</fullName>
    </submittedName>
</protein>
<reference evidence="2" key="1">
    <citation type="journal article" date="2009" name="PLoS Genet.">
        <title>Sequencing, mapping, and analysis of 27,455 maize full-length cDNAs.</title>
        <authorList>
            <person name="Soderlund C."/>
            <person name="Descour A."/>
            <person name="Kudrna D."/>
            <person name="Bomhoff M."/>
            <person name="Boyd L."/>
            <person name="Currie J."/>
            <person name="Angelova A."/>
            <person name="Collura K."/>
            <person name="Wissotski M."/>
            <person name="Ashley E."/>
            <person name="Morrow D."/>
            <person name="Fernandes J."/>
            <person name="Walbot V."/>
            <person name="Yu Y."/>
        </authorList>
    </citation>
    <scope>NUCLEOTIDE SEQUENCE</scope>
    <source>
        <strain evidence="2">B73</strain>
    </source>
</reference>
<dbReference type="EMBL" id="BT063870">
    <property type="protein sequence ID" value="ACN28567.1"/>
    <property type="molecule type" value="mRNA"/>
</dbReference>
<evidence type="ECO:0000313" key="2">
    <source>
        <dbReference type="EMBL" id="ACN28567.1"/>
    </source>
</evidence>
<feature type="region of interest" description="Disordered" evidence="1">
    <location>
        <begin position="138"/>
        <end position="232"/>
    </location>
</feature>
<feature type="compositionally biased region" description="Basic residues" evidence="1">
    <location>
        <begin position="185"/>
        <end position="206"/>
    </location>
</feature>
<feature type="compositionally biased region" description="Acidic residues" evidence="1">
    <location>
        <begin position="1"/>
        <end position="15"/>
    </location>
</feature>
<dbReference type="AlphaFoldDB" id="C0P6F1"/>
<feature type="compositionally biased region" description="Low complexity" evidence="1">
    <location>
        <begin position="207"/>
        <end position="219"/>
    </location>
</feature>
<name>C0P6F1_MAIZE</name>
<sequence length="232" mass="24557">MHLVEDDDERDDEGVVDPRVDGDAVRVLPQQRADHAEPPVDLGDDGVGVAEGDGAGAVVVAAGDPEVAGLLGVVAGEEDADLGGPPQLDHGRLHDAEHEVPPAGAVAPEHLPPRVQHQRRFLDGEDGAAVGVDEHAAPAQAEEHAVDAQHGRARGRVRDGEVAAGHAQRLGHGQRGRARRAEPRVHHRQRRDRLRIHRRAARRHGLGRAAAPGPTAAAKGGRDAMRPQARQV</sequence>